<reference evidence="3" key="1">
    <citation type="submission" date="2022-01" db="EMBL/GenBank/DDBJ databases">
        <authorList>
            <person name="King R."/>
        </authorList>
    </citation>
    <scope>NUCLEOTIDE SEQUENCE</scope>
</reference>
<dbReference type="AlphaFoldDB" id="A0A9P0GJ02"/>
<dbReference type="OrthoDB" id="6752608at2759"/>
<evidence type="ECO:0000313" key="4">
    <source>
        <dbReference type="Proteomes" id="UP001153636"/>
    </source>
</evidence>
<feature type="transmembrane region" description="Helical" evidence="1">
    <location>
        <begin position="95"/>
        <end position="115"/>
    </location>
</feature>
<evidence type="ECO:0000256" key="2">
    <source>
        <dbReference type="SAM" id="SignalP"/>
    </source>
</evidence>
<dbReference type="PROSITE" id="PS51257">
    <property type="entry name" value="PROKAR_LIPOPROTEIN"/>
    <property type="match status" value="1"/>
</dbReference>
<dbReference type="Proteomes" id="UP001153636">
    <property type="component" value="Chromosome 6"/>
</dbReference>
<keyword evidence="2" id="KW-0732">Signal</keyword>
<protein>
    <submittedName>
        <fullName evidence="3">Uncharacterized protein</fullName>
    </submittedName>
</protein>
<organism evidence="3 4">
    <name type="scientific">Psylliodes chrysocephalus</name>
    <dbReference type="NCBI Taxonomy" id="3402493"/>
    <lineage>
        <taxon>Eukaryota</taxon>
        <taxon>Metazoa</taxon>
        <taxon>Ecdysozoa</taxon>
        <taxon>Arthropoda</taxon>
        <taxon>Hexapoda</taxon>
        <taxon>Insecta</taxon>
        <taxon>Pterygota</taxon>
        <taxon>Neoptera</taxon>
        <taxon>Endopterygota</taxon>
        <taxon>Coleoptera</taxon>
        <taxon>Polyphaga</taxon>
        <taxon>Cucujiformia</taxon>
        <taxon>Chrysomeloidea</taxon>
        <taxon>Chrysomelidae</taxon>
        <taxon>Galerucinae</taxon>
        <taxon>Alticini</taxon>
        <taxon>Psylliodes</taxon>
    </lineage>
</organism>
<feature type="signal peptide" evidence="2">
    <location>
        <begin position="1"/>
        <end position="18"/>
    </location>
</feature>
<dbReference type="EMBL" id="OV651818">
    <property type="protein sequence ID" value="CAH1112582.1"/>
    <property type="molecule type" value="Genomic_DNA"/>
</dbReference>
<evidence type="ECO:0000256" key="1">
    <source>
        <dbReference type="SAM" id="Phobius"/>
    </source>
</evidence>
<name>A0A9P0GJ02_9CUCU</name>
<keyword evidence="1" id="KW-0812">Transmembrane</keyword>
<gene>
    <name evidence="3" type="ORF">PSYICH_LOCUS12013</name>
</gene>
<feature type="chain" id="PRO_5040296392" evidence="2">
    <location>
        <begin position="19"/>
        <end position="279"/>
    </location>
</feature>
<keyword evidence="4" id="KW-1185">Reference proteome</keyword>
<accession>A0A9P0GJ02</accession>
<proteinExistence type="predicted"/>
<keyword evidence="1" id="KW-0472">Membrane</keyword>
<sequence>MFRLIIILLGALCSCVVTKPSINYTMHYSNYRHLGANWSTTTKYRDESSTYKVVNWRNYANSLEDFINKYPIVGIQTAGTANSSSTIGDVGSGRFVVIMFRLIIIVLGALCSCVVTKPSIKYTMRYSNYRNLGANWSGTAKYHDESSTYKVVNWRNYTNSLEDFIKEYPIVGIQTDGAANSPYIIGDVGSGKFGKVTFETIHFTNEIRRVYIVDSSRNSFWWDVGVSIGFNFQAKNENLYITPYINAWIYSGGAVWRELDIGLRATDVTFMPINDDVNN</sequence>
<keyword evidence="1" id="KW-1133">Transmembrane helix</keyword>
<evidence type="ECO:0000313" key="3">
    <source>
        <dbReference type="EMBL" id="CAH1112582.1"/>
    </source>
</evidence>